<comment type="caution">
    <text evidence="1">The sequence shown here is derived from an EMBL/GenBank/DDBJ whole genome shotgun (WGS) entry which is preliminary data.</text>
</comment>
<dbReference type="EMBL" id="JBAMIC010000002">
    <property type="protein sequence ID" value="KAK7112038.1"/>
    <property type="molecule type" value="Genomic_DNA"/>
</dbReference>
<evidence type="ECO:0000313" key="2">
    <source>
        <dbReference type="Proteomes" id="UP001374579"/>
    </source>
</evidence>
<sequence length="358" mass="40081">MSDLMIRELGSSIHTRTGNAVVLPARTFSLCSCPEDGDVDGDFEFFASTKTASALKQKGGRGFEVNHGFGQPWQEAMERINAWSRNVRGALRAIVLDSGPGFLDRVREQAWIGTRSVAERLRVARDSARGQVTDLQTAVAQRVSGWRDSAVDRQDMWPLMSADRWAEWMMDVRLRWMIFRSMLLEKLTESMRISRFALSTYWSYLMGLFRTAWSWVAFRVNGLRSFVSSRCMTLRAPLGACLFTDGRYGARVFGESLRSFTLSRKDDLVGLCEDFCRNDKDCHMADDIEFLCTEPQMKALVVAMLFSLFMLGEVLAASYLPVWCPSTTASQLSMQEMLASATLSPSVLASLNGAAGVV</sequence>
<protein>
    <submittedName>
        <fullName evidence="1">Uncharacterized protein</fullName>
    </submittedName>
</protein>
<keyword evidence="2" id="KW-1185">Reference proteome</keyword>
<accession>A0AAN9GKE6</accession>
<gene>
    <name evidence="1" type="ORF">V1264_011553</name>
</gene>
<reference evidence="1 2" key="1">
    <citation type="submission" date="2024-02" db="EMBL/GenBank/DDBJ databases">
        <title>Chromosome-scale genome assembly of the rough periwinkle Littorina saxatilis.</title>
        <authorList>
            <person name="De Jode A."/>
            <person name="Faria R."/>
            <person name="Formenti G."/>
            <person name="Sims Y."/>
            <person name="Smith T.P."/>
            <person name="Tracey A."/>
            <person name="Wood J.M.D."/>
            <person name="Zagrodzka Z.B."/>
            <person name="Johannesson K."/>
            <person name="Butlin R.K."/>
            <person name="Leder E.H."/>
        </authorList>
    </citation>
    <scope>NUCLEOTIDE SEQUENCE [LARGE SCALE GENOMIC DNA]</scope>
    <source>
        <strain evidence="1">Snail1</strain>
        <tissue evidence="1">Muscle</tissue>
    </source>
</reference>
<name>A0AAN9GKE6_9CAEN</name>
<evidence type="ECO:0000313" key="1">
    <source>
        <dbReference type="EMBL" id="KAK7112038.1"/>
    </source>
</evidence>
<proteinExistence type="predicted"/>
<dbReference type="AlphaFoldDB" id="A0AAN9GKE6"/>
<organism evidence="1 2">
    <name type="scientific">Littorina saxatilis</name>
    <dbReference type="NCBI Taxonomy" id="31220"/>
    <lineage>
        <taxon>Eukaryota</taxon>
        <taxon>Metazoa</taxon>
        <taxon>Spiralia</taxon>
        <taxon>Lophotrochozoa</taxon>
        <taxon>Mollusca</taxon>
        <taxon>Gastropoda</taxon>
        <taxon>Caenogastropoda</taxon>
        <taxon>Littorinimorpha</taxon>
        <taxon>Littorinoidea</taxon>
        <taxon>Littorinidae</taxon>
        <taxon>Littorina</taxon>
    </lineage>
</organism>
<dbReference type="Proteomes" id="UP001374579">
    <property type="component" value="Unassembled WGS sequence"/>
</dbReference>